<sequence length="192" mass="21877">MTEDDAEFLVKMRQDPVILEYLGTAGIVDIESAKKYVRMIHMSYEKNGWGLFILRLKQCGTPIGTVGLVDRPVKIFKEDEVNIGYSILLEYSRKGYIYEAARACVDYALSRGIYIVGTTMERNPVSRHILEKLGLVYFSDFILPEWPADKFVCLLPASDIPPNHPTHSYTYPHPPTPKKIPQILKSPDSRLD</sequence>
<protein>
    <recommendedName>
        <fullName evidence="2">N-acetyltransferase domain-containing protein</fullName>
    </recommendedName>
</protein>
<dbReference type="PANTHER" id="PTHR43792:SF1">
    <property type="entry name" value="N-ACETYLTRANSFERASE DOMAIN-CONTAINING PROTEIN"/>
    <property type="match status" value="1"/>
</dbReference>
<feature type="region of interest" description="Disordered" evidence="1">
    <location>
        <begin position="165"/>
        <end position="192"/>
    </location>
</feature>
<dbReference type="Pfam" id="PF13302">
    <property type="entry name" value="Acetyltransf_3"/>
    <property type="match status" value="1"/>
</dbReference>
<dbReference type="Gene3D" id="3.40.630.30">
    <property type="match status" value="1"/>
</dbReference>
<dbReference type="GO" id="GO:0016747">
    <property type="term" value="F:acyltransferase activity, transferring groups other than amino-acyl groups"/>
    <property type="evidence" value="ECO:0007669"/>
    <property type="project" value="InterPro"/>
</dbReference>
<organism evidence="3 4">
    <name type="scientific">Heterostelium pallidum (strain ATCC 26659 / Pp 5 / PN500)</name>
    <name type="common">Cellular slime mold</name>
    <name type="synonym">Polysphondylium pallidum</name>
    <dbReference type="NCBI Taxonomy" id="670386"/>
    <lineage>
        <taxon>Eukaryota</taxon>
        <taxon>Amoebozoa</taxon>
        <taxon>Evosea</taxon>
        <taxon>Eumycetozoa</taxon>
        <taxon>Dictyostelia</taxon>
        <taxon>Acytosteliales</taxon>
        <taxon>Acytosteliaceae</taxon>
        <taxon>Heterostelium</taxon>
    </lineage>
</organism>
<dbReference type="SUPFAM" id="SSF55729">
    <property type="entry name" value="Acyl-CoA N-acyltransferases (Nat)"/>
    <property type="match status" value="1"/>
</dbReference>
<name>D3BNV7_HETP5</name>
<reference evidence="3 4" key="1">
    <citation type="journal article" date="2011" name="Genome Res.">
        <title>Phylogeny-wide analysis of social amoeba genomes highlights ancient origins for complex intercellular communication.</title>
        <authorList>
            <person name="Heidel A.J."/>
            <person name="Lawal H.M."/>
            <person name="Felder M."/>
            <person name="Schilde C."/>
            <person name="Helps N.R."/>
            <person name="Tunggal B."/>
            <person name="Rivero F."/>
            <person name="John U."/>
            <person name="Schleicher M."/>
            <person name="Eichinger L."/>
            <person name="Platzer M."/>
            <person name="Noegel A.A."/>
            <person name="Schaap P."/>
            <person name="Gloeckner G."/>
        </authorList>
    </citation>
    <scope>NUCLEOTIDE SEQUENCE [LARGE SCALE GENOMIC DNA]</scope>
    <source>
        <strain evidence="4">ATCC 26659 / Pp 5 / PN500</strain>
    </source>
</reference>
<dbReference type="OMA" id="ENIGMEF"/>
<evidence type="ECO:0000259" key="2">
    <source>
        <dbReference type="PROSITE" id="PS51186"/>
    </source>
</evidence>
<dbReference type="EMBL" id="ADBJ01000044">
    <property type="protein sequence ID" value="EFA76876.1"/>
    <property type="molecule type" value="Genomic_DNA"/>
</dbReference>
<dbReference type="InterPro" id="IPR016181">
    <property type="entry name" value="Acyl_CoA_acyltransferase"/>
</dbReference>
<dbReference type="InterPro" id="IPR051531">
    <property type="entry name" value="N-acetyltransferase"/>
</dbReference>
<dbReference type="PANTHER" id="PTHR43792">
    <property type="entry name" value="GNAT FAMILY, PUTATIVE (AFU_ORTHOLOGUE AFUA_3G00765)-RELATED-RELATED"/>
    <property type="match status" value="1"/>
</dbReference>
<accession>D3BNV7</accession>
<dbReference type="PROSITE" id="PS51186">
    <property type="entry name" value="GNAT"/>
    <property type="match status" value="1"/>
</dbReference>
<evidence type="ECO:0000256" key="1">
    <source>
        <dbReference type="SAM" id="MobiDB-lite"/>
    </source>
</evidence>
<dbReference type="RefSeq" id="XP_020429008.1">
    <property type="nucleotide sequence ID" value="XM_020580421.1"/>
</dbReference>
<gene>
    <name evidence="3" type="ORF">PPL_09628</name>
</gene>
<feature type="domain" description="N-acetyltransferase" evidence="2">
    <location>
        <begin position="1"/>
        <end position="158"/>
    </location>
</feature>
<dbReference type="InterPro" id="IPR000182">
    <property type="entry name" value="GNAT_dom"/>
</dbReference>
<comment type="caution">
    <text evidence="3">The sequence shown here is derived from an EMBL/GenBank/DDBJ whole genome shotgun (WGS) entry which is preliminary data.</text>
</comment>
<proteinExistence type="predicted"/>
<dbReference type="GeneID" id="31365103"/>
<evidence type="ECO:0000313" key="4">
    <source>
        <dbReference type="Proteomes" id="UP000001396"/>
    </source>
</evidence>
<evidence type="ECO:0000313" key="3">
    <source>
        <dbReference type="EMBL" id="EFA76876.1"/>
    </source>
</evidence>
<dbReference type="Proteomes" id="UP000001396">
    <property type="component" value="Unassembled WGS sequence"/>
</dbReference>
<dbReference type="AlphaFoldDB" id="D3BNV7"/>
<keyword evidence="4" id="KW-1185">Reference proteome</keyword>
<dbReference type="InParanoid" id="D3BNV7"/>
<dbReference type="STRING" id="670386.D3BNV7"/>